<gene>
    <name evidence="1" type="ORF">SAMN02745775_10643</name>
</gene>
<dbReference type="OrthoDB" id="163447at2"/>
<dbReference type="Proteomes" id="UP000199473">
    <property type="component" value="Unassembled WGS sequence"/>
</dbReference>
<name>A0A1I4BS20_9PROT</name>
<evidence type="ECO:0000313" key="1">
    <source>
        <dbReference type="EMBL" id="SFK70997.1"/>
    </source>
</evidence>
<dbReference type="AlphaFoldDB" id="A0A1I4BS20"/>
<dbReference type="Pfam" id="PF05800">
    <property type="entry name" value="GvpO"/>
    <property type="match status" value="1"/>
</dbReference>
<organism evidence="1 2">
    <name type="scientific">Falsiroseomonas stagni DSM 19981</name>
    <dbReference type="NCBI Taxonomy" id="1123062"/>
    <lineage>
        <taxon>Bacteria</taxon>
        <taxon>Pseudomonadati</taxon>
        <taxon>Pseudomonadota</taxon>
        <taxon>Alphaproteobacteria</taxon>
        <taxon>Acetobacterales</taxon>
        <taxon>Roseomonadaceae</taxon>
        <taxon>Falsiroseomonas</taxon>
    </lineage>
</organism>
<accession>A0A1I4BS20</accession>
<proteinExistence type="predicted"/>
<evidence type="ECO:0000313" key="2">
    <source>
        <dbReference type="Proteomes" id="UP000199473"/>
    </source>
</evidence>
<reference evidence="1 2" key="1">
    <citation type="submission" date="2016-10" db="EMBL/GenBank/DDBJ databases">
        <authorList>
            <person name="de Groot N.N."/>
        </authorList>
    </citation>
    <scope>NUCLEOTIDE SEQUENCE [LARGE SCALE GENOMIC DNA]</scope>
    <source>
        <strain evidence="1 2">DSM 19981</strain>
    </source>
</reference>
<keyword evidence="2" id="KW-1185">Reference proteome</keyword>
<dbReference type="InterPro" id="IPR008634">
    <property type="entry name" value="Gas-vesicle_GvpO"/>
</dbReference>
<protein>
    <submittedName>
        <fullName evidence="1">Gas vesicle synthesis protein GvpO</fullName>
    </submittedName>
</protein>
<dbReference type="STRING" id="1123062.SAMN02745775_10643"/>
<dbReference type="EMBL" id="FOSQ01000006">
    <property type="protein sequence ID" value="SFK70997.1"/>
    <property type="molecule type" value="Genomic_DNA"/>
</dbReference>
<sequence>MELTEIVETAKRQMTVITGLPADTVARLDPAEDGWAVAIDMLEHRAIPRTHDLIAAFEVTLDNGGRILRWKRTGRFQRGQAREEA</sequence>
<dbReference type="GO" id="GO:0031412">
    <property type="term" value="P:gas vesicle organization"/>
    <property type="evidence" value="ECO:0007669"/>
    <property type="project" value="InterPro"/>
</dbReference>
<dbReference type="RefSeq" id="WP_092960907.1">
    <property type="nucleotide sequence ID" value="NZ_FOSQ01000006.1"/>
</dbReference>